<evidence type="ECO:0000313" key="2">
    <source>
        <dbReference type="EMBL" id="ULT84130.1"/>
    </source>
</evidence>
<reference evidence="2 3" key="1">
    <citation type="submission" date="2022-05" db="EMBL/GenBank/DDBJ databases">
        <title>Chromosome-level reference genomes for two strains of Caenorhabditis briggsae: an improved platform for comparative genomics.</title>
        <authorList>
            <person name="Stevens L."/>
            <person name="Andersen E.C."/>
        </authorList>
    </citation>
    <scope>NUCLEOTIDE SEQUENCE [LARGE SCALE GENOMIC DNA]</scope>
    <source>
        <strain evidence="2">QX1410_ONT</strain>
        <tissue evidence="2">Whole-organism</tissue>
    </source>
</reference>
<organism evidence="2 3">
    <name type="scientific">Caenorhabditis briggsae</name>
    <dbReference type="NCBI Taxonomy" id="6238"/>
    <lineage>
        <taxon>Eukaryota</taxon>
        <taxon>Metazoa</taxon>
        <taxon>Ecdysozoa</taxon>
        <taxon>Nematoda</taxon>
        <taxon>Chromadorea</taxon>
        <taxon>Rhabditida</taxon>
        <taxon>Rhabditina</taxon>
        <taxon>Rhabditomorpha</taxon>
        <taxon>Rhabditoidea</taxon>
        <taxon>Rhabditidae</taxon>
        <taxon>Peloderinae</taxon>
        <taxon>Caenorhabditis</taxon>
    </lineage>
</organism>
<protein>
    <recommendedName>
        <fullName evidence="4">Skp1-related protein</fullName>
    </recommendedName>
</protein>
<dbReference type="Proteomes" id="UP000827892">
    <property type="component" value="Chromosome X"/>
</dbReference>
<evidence type="ECO:0008006" key="4">
    <source>
        <dbReference type="Google" id="ProtNLM"/>
    </source>
</evidence>
<dbReference type="InterPro" id="IPR036296">
    <property type="entry name" value="SKP1-like_dim_sf"/>
</dbReference>
<gene>
    <name evidence="2" type="ORF">L3Y34_013040</name>
</gene>
<accession>A0AAE8ZU69</accession>
<sequence>MHCNPTGRVFVRLSPPVNLFDLKMSTDNIVSKKEKMNTSAPLISPKTIELVVQWCEHHKNDEPCIPEPGIQRKIEVPEWDRQFFASLDPVGLSHVAAAAKYWELEKLSDYISQTKAYEFGKGKSEELPKALARADAASHGDDWCDSKTQDAINIIVITIILFMNKKVHHKTSTVSGTHPDRGDAPETPDGLVF</sequence>
<dbReference type="EMBL" id="CP090896">
    <property type="protein sequence ID" value="ULT84130.1"/>
    <property type="molecule type" value="Genomic_DNA"/>
</dbReference>
<dbReference type="InterPro" id="IPR011333">
    <property type="entry name" value="SKP1/BTB/POZ_sf"/>
</dbReference>
<feature type="region of interest" description="Disordered" evidence="1">
    <location>
        <begin position="171"/>
        <end position="193"/>
    </location>
</feature>
<dbReference type="GO" id="GO:0006511">
    <property type="term" value="P:ubiquitin-dependent protein catabolic process"/>
    <property type="evidence" value="ECO:0007669"/>
    <property type="project" value="InterPro"/>
</dbReference>
<evidence type="ECO:0000256" key="1">
    <source>
        <dbReference type="SAM" id="MobiDB-lite"/>
    </source>
</evidence>
<dbReference type="Gene3D" id="3.30.710.10">
    <property type="entry name" value="Potassium Channel Kv1.1, Chain A"/>
    <property type="match status" value="1"/>
</dbReference>
<evidence type="ECO:0000313" key="3">
    <source>
        <dbReference type="Proteomes" id="UP000827892"/>
    </source>
</evidence>
<dbReference type="SUPFAM" id="SSF81382">
    <property type="entry name" value="Skp1 dimerisation domain-like"/>
    <property type="match status" value="1"/>
</dbReference>
<dbReference type="AlphaFoldDB" id="A0AAE8ZU69"/>
<proteinExistence type="predicted"/>
<name>A0AAE8ZU69_CAEBR</name>